<gene>
    <name evidence="2" type="ORF">SEMRO_2540_G330630.1</name>
</gene>
<dbReference type="EMBL" id="CAICTM010002538">
    <property type="protein sequence ID" value="CAB9529548.1"/>
    <property type="molecule type" value="Genomic_DNA"/>
</dbReference>
<dbReference type="PANTHER" id="PTHR23312:SF8">
    <property type="entry name" value="ARMADILLO REPEAT-CONTAINING PROTEIN 5"/>
    <property type="match status" value="1"/>
</dbReference>
<comment type="caution">
    <text evidence="2">The sequence shown here is derived from an EMBL/GenBank/DDBJ whole genome shotgun (WGS) entry which is preliminary data.</text>
</comment>
<dbReference type="Proteomes" id="UP001153069">
    <property type="component" value="Unassembled WGS sequence"/>
</dbReference>
<dbReference type="SUPFAM" id="SSF54695">
    <property type="entry name" value="POZ domain"/>
    <property type="match status" value="1"/>
</dbReference>
<evidence type="ECO:0000259" key="1">
    <source>
        <dbReference type="PROSITE" id="PS50097"/>
    </source>
</evidence>
<organism evidence="2 3">
    <name type="scientific">Seminavis robusta</name>
    <dbReference type="NCBI Taxonomy" id="568900"/>
    <lineage>
        <taxon>Eukaryota</taxon>
        <taxon>Sar</taxon>
        <taxon>Stramenopiles</taxon>
        <taxon>Ochrophyta</taxon>
        <taxon>Bacillariophyta</taxon>
        <taxon>Bacillariophyceae</taxon>
        <taxon>Bacillariophycidae</taxon>
        <taxon>Naviculales</taxon>
        <taxon>Naviculaceae</taxon>
        <taxon>Seminavis</taxon>
    </lineage>
</organism>
<dbReference type="InterPro" id="IPR000210">
    <property type="entry name" value="BTB/POZ_dom"/>
</dbReference>
<protein>
    <recommendedName>
        <fullName evidence="1">BTB domain-containing protein</fullName>
    </recommendedName>
</protein>
<sequence>MEGTTTTDNEISINEMLKSFLTDEALNDMALKGTDGVEVPANRFLLSARSQVFRGMLLGKFQEASLTVVEVGFKGGTLKAVLEYIHTDSVEMLSCKKRKSPNRKSVDFPLIQSLVSLAEAASYFQLPNLAKLVLKQFEQMCEAAPGLSFAILQACKVAGPSIADKILAQVRLTPFGSITKEQVNCLSADVLEDILKDKKMPMTEYQLFQIKKSEKHDCKRAFPAYLF</sequence>
<dbReference type="SMART" id="SM00225">
    <property type="entry name" value="BTB"/>
    <property type="match status" value="1"/>
</dbReference>
<dbReference type="GO" id="GO:0009653">
    <property type="term" value="P:anatomical structure morphogenesis"/>
    <property type="evidence" value="ECO:0007669"/>
    <property type="project" value="TreeGrafter"/>
</dbReference>
<proteinExistence type="predicted"/>
<dbReference type="PROSITE" id="PS50097">
    <property type="entry name" value="BTB"/>
    <property type="match status" value="1"/>
</dbReference>
<dbReference type="Pfam" id="PF00651">
    <property type="entry name" value="BTB"/>
    <property type="match status" value="1"/>
</dbReference>
<dbReference type="Gene3D" id="3.30.710.10">
    <property type="entry name" value="Potassium Channel Kv1.1, Chain A"/>
    <property type="match status" value="1"/>
</dbReference>
<accession>A0A9N8EZ84</accession>
<dbReference type="GO" id="GO:0005829">
    <property type="term" value="C:cytosol"/>
    <property type="evidence" value="ECO:0007669"/>
    <property type="project" value="TreeGrafter"/>
</dbReference>
<keyword evidence="3" id="KW-1185">Reference proteome</keyword>
<dbReference type="AlphaFoldDB" id="A0A9N8EZ84"/>
<dbReference type="OrthoDB" id="6418787at2759"/>
<name>A0A9N8EZ84_9STRA</name>
<dbReference type="PANTHER" id="PTHR23312">
    <property type="entry name" value="ARMC5 ARMADILLO REPEAT-CONTAINING -RELATED"/>
    <property type="match status" value="1"/>
</dbReference>
<dbReference type="InterPro" id="IPR011333">
    <property type="entry name" value="SKP1/BTB/POZ_sf"/>
</dbReference>
<evidence type="ECO:0000313" key="3">
    <source>
        <dbReference type="Proteomes" id="UP001153069"/>
    </source>
</evidence>
<evidence type="ECO:0000313" key="2">
    <source>
        <dbReference type="EMBL" id="CAB9529548.1"/>
    </source>
</evidence>
<feature type="domain" description="BTB" evidence="1">
    <location>
        <begin position="27"/>
        <end position="94"/>
    </location>
</feature>
<reference evidence="2" key="1">
    <citation type="submission" date="2020-06" db="EMBL/GenBank/DDBJ databases">
        <authorList>
            <consortium name="Plant Systems Biology data submission"/>
        </authorList>
    </citation>
    <scope>NUCLEOTIDE SEQUENCE</scope>
    <source>
        <strain evidence="2">D6</strain>
    </source>
</reference>